<gene>
    <name evidence="2" type="ORF">QE152_g28382</name>
</gene>
<evidence type="ECO:0000256" key="1">
    <source>
        <dbReference type="SAM" id="MobiDB-lite"/>
    </source>
</evidence>
<organism evidence="2 3">
    <name type="scientific">Popillia japonica</name>
    <name type="common">Japanese beetle</name>
    <dbReference type="NCBI Taxonomy" id="7064"/>
    <lineage>
        <taxon>Eukaryota</taxon>
        <taxon>Metazoa</taxon>
        <taxon>Ecdysozoa</taxon>
        <taxon>Arthropoda</taxon>
        <taxon>Hexapoda</taxon>
        <taxon>Insecta</taxon>
        <taxon>Pterygota</taxon>
        <taxon>Neoptera</taxon>
        <taxon>Endopterygota</taxon>
        <taxon>Coleoptera</taxon>
        <taxon>Polyphaga</taxon>
        <taxon>Scarabaeiformia</taxon>
        <taxon>Scarabaeidae</taxon>
        <taxon>Rutelinae</taxon>
        <taxon>Popillia</taxon>
    </lineage>
</organism>
<name>A0AAW1JJ74_POPJA</name>
<dbReference type="Proteomes" id="UP001458880">
    <property type="component" value="Unassembled WGS sequence"/>
</dbReference>
<feature type="region of interest" description="Disordered" evidence="1">
    <location>
        <begin position="82"/>
        <end position="107"/>
    </location>
</feature>
<accession>A0AAW1JJ74</accession>
<comment type="caution">
    <text evidence="2">The sequence shown here is derived from an EMBL/GenBank/DDBJ whole genome shotgun (WGS) entry which is preliminary data.</text>
</comment>
<evidence type="ECO:0000313" key="3">
    <source>
        <dbReference type="Proteomes" id="UP001458880"/>
    </source>
</evidence>
<keyword evidence="3" id="KW-1185">Reference proteome</keyword>
<evidence type="ECO:0000313" key="2">
    <source>
        <dbReference type="EMBL" id="KAK9704282.1"/>
    </source>
</evidence>
<feature type="compositionally biased region" description="Polar residues" evidence="1">
    <location>
        <begin position="87"/>
        <end position="98"/>
    </location>
</feature>
<proteinExistence type="predicted"/>
<protein>
    <submittedName>
        <fullName evidence="2">Uncharacterized protein</fullName>
    </submittedName>
</protein>
<reference evidence="2 3" key="1">
    <citation type="journal article" date="2024" name="BMC Genomics">
        <title>De novo assembly and annotation of Popillia japonica's genome with initial clues to its potential as an invasive pest.</title>
        <authorList>
            <person name="Cucini C."/>
            <person name="Boschi S."/>
            <person name="Funari R."/>
            <person name="Cardaioli E."/>
            <person name="Iannotti N."/>
            <person name="Marturano G."/>
            <person name="Paoli F."/>
            <person name="Bruttini M."/>
            <person name="Carapelli A."/>
            <person name="Frati F."/>
            <person name="Nardi F."/>
        </authorList>
    </citation>
    <scope>NUCLEOTIDE SEQUENCE [LARGE SCALE GENOMIC DNA]</scope>
    <source>
        <strain evidence="2">DMR45628</strain>
    </source>
</reference>
<dbReference type="AlphaFoldDB" id="A0AAW1JJ74"/>
<sequence length="194" mass="22181">MGSITDYTRRCFCVECSYIRNNKKMFSQSLVFRNKQEITDVDISPPEDWALLTTTHPINVSFQDFVEVDSNVLVCSEPLQTEPLENDSPQLNSQTISSDESDEEITKPSRAEVNSALSTLHTATSDVSQKFDSCLEFISTECLLLVIQVCFGWSVKTDAYFILRLYFLFYFRCSRYRIVSVATSLSWVHEADFG</sequence>
<dbReference type="EMBL" id="JASPKY010000353">
    <property type="protein sequence ID" value="KAK9704282.1"/>
    <property type="molecule type" value="Genomic_DNA"/>
</dbReference>